<reference evidence="2" key="1">
    <citation type="journal article" date="2020" name="Fungal Divers.">
        <title>Resolving the Mortierellaceae phylogeny through synthesis of multi-gene phylogenetics and phylogenomics.</title>
        <authorList>
            <person name="Vandepol N."/>
            <person name="Liber J."/>
            <person name="Desiro A."/>
            <person name="Na H."/>
            <person name="Kennedy M."/>
            <person name="Barry K."/>
            <person name="Grigoriev I.V."/>
            <person name="Miller A.N."/>
            <person name="O'Donnell K."/>
            <person name="Stajich J.E."/>
            <person name="Bonito G."/>
        </authorList>
    </citation>
    <scope>NUCLEOTIDE SEQUENCE</scope>
    <source>
        <strain evidence="2">NRRL 28262</strain>
    </source>
</reference>
<proteinExistence type="predicted"/>
<keyword evidence="3" id="KW-1185">Reference proteome</keyword>
<dbReference type="AlphaFoldDB" id="A0AAD4D1T6"/>
<evidence type="ECO:0000313" key="2">
    <source>
        <dbReference type="EMBL" id="KAG0256326.1"/>
    </source>
</evidence>
<comment type="caution">
    <text evidence="2">The sequence shown here is derived from an EMBL/GenBank/DDBJ whole genome shotgun (WGS) entry which is preliminary data.</text>
</comment>
<sequence length="114" mass="12376">MKSLFVLTLLALNLAGTQAAGYSLKVHNGGSYSGRAYECFSSLPRKSLCCDWSQTVINDDLRSFRFSTSSNCGVILYKDWKCSGDNLGSSSGSWSKESVSDTGRQASSAHIWCN</sequence>
<keyword evidence="1" id="KW-0732">Signal</keyword>
<evidence type="ECO:0000313" key="3">
    <source>
        <dbReference type="Proteomes" id="UP001194580"/>
    </source>
</evidence>
<protein>
    <submittedName>
        <fullName evidence="2">Uncharacterized protein</fullName>
    </submittedName>
</protein>
<organism evidence="2 3">
    <name type="scientific">Linnemannia exigua</name>
    <dbReference type="NCBI Taxonomy" id="604196"/>
    <lineage>
        <taxon>Eukaryota</taxon>
        <taxon>Fungi</taxon>
        <taxon>Fungi incertae sedis</taxon>
        <taxon>Mucoromycota</taxon>
        <taxon>Mortierellomycotina</taxon>
        <taxon>Mortierellomycetes</taxon>
        <taxon>Mortierellales</taxon>
        <taxon>Mortierellaceae</taxon>
        <taxon>Linnemannia</taxon>
    </lineage>
</organism>
<dbReference type="EMBL" id="JAAAIL010002559">
    <property type="protein sequence ID" value="KAG0256326.1"/>
    <property type="molecule type" value="Genomic_DNA"/>
</dbReference>
<name>A0AAD4D1T6_9FUNG</name>
<dbReference type="Proteomes" id="UP001194580">
    <property type="component" value="Unassembled WGS sequence"/>
</dbReference>
<feature type="chain" id="PRO_5042113945" evidence="1">
    <location>
        <begin position="20"/>
        <end position="114"/>
    </location>
</feature>
<gene>
    <name evidence="2" type="ORF">BGZ95_005525</name>
</gene>
<accession>A0AAD4D1T6</accession>
<feature type="signal peptide" evidence="1">
    <location>
        <begin position="1"/>
        <end position="19"/>
    </location>
</feature>
<evidence type="ECO:0000256" key="1">
    <source>
        <dbReference type="SAM" id="SignalP"/>
    </source>
</evidence>